<name>A0ABW7MU57_9FLAO</name>
<accession>A0ABW7MU57</accession>
<dbReference type="PROSITE" id="PS51257">
    <property type="entry name" value="PROKAR_LIPOPROTEIN"/>
    <property type="match status" value="1"/>
</dbReference>
<reference evidence="1 2" key="1">
    <citation type="submission" date="2024-02" db="EMBL/GenBank/DDBJ databases">
        <title>A Gaetbulibacter species isolated from tidal flats and genomic insights of their niches.</title>
        <authorList>
            <person name="Ye Y."/>
        </authorList>
    </citation>
    <scope>NUCLEOTIDE SEQUENCE [LARGE SCALE GENOMIC DNA]</scope>
    <source>
        <strain evidence="1 2">KEM-8</strain>
    </source>
</reference>
<protein>
    <recommendedName>
        <fullName evidence="3">Lipoprotein</fullName>
    </recommendedName>
</protein>
<evidence type="ECO:0000313" key="2">
    <source>
        <dbReference type="Proteomes" id="UP001610104"/>
    </source>
</evidence>
<dbReference type="Proteomes" id="UP001610104">
    <property type="component" value="Unassembled WGS sequence"/>
</dbReference>
<comment type="caution">
    <text evidence="1">The sequence shown here is derived from an EMBL/GenBank/DDBJ whole genome shotgun (WGS) entry which is preliminary data.</text>
</comment>
<dbReference type="RefSeq" id="WP_395439164.1">
    <property type="nucleotide sequence ID" value="NZ_JBAWKC010000005.1"/>
</dbReference>
<evidence type="ECO:0000313" key="1">
    <source>
        <dbReference type="EMBL" id="MFH6769943.1"/>
    </source>
</evidence>
<evidence type="ECO:0008006" key="3">
    <source>
        <dbReference type="Google" id="ProtNLM"/>
    </source>
</evidence>
<gene>
    <name evidence="1" type="ORF">V8G56_14420</name>
</gene>
<keyword evidence="2" id="KW-1185">Reference proteome</keyword>
<organism evidence="1 2">
    <name type="scientific">Gaetbulibacter aquiaggeris</name>
    <dbReference type="NCBI Taxonomy" id="1735373"/>
    <lineage>
        <taxon>Bacteria</taxon>
        <taxon>Pseudomonadati</taxon>
        <taxon>Bacteroidota</taxon>
        <taxon>Flavobacteriia</taxon>
        <taxon>Flavobacteriales</taxon>
        <taxon>Flavobacteriaceae</taxon>
        <taxon>Gaetbulibacter</taxon>
    </lineage>
</organism>
<dbReference type="EMBL" id="JBAWKC010000005">
    <property type="protein sequence ID" value="MFH6769943.1"/>
    <property type="molecule type" value="Genomic_DNA"/>
</dbReference>
<sequence>MTTKFYFIILFILCFATSCKKENTFKEYEFADKPAVLECNNLNSKLYNEALYSFENDILNFYGKDKKSLLLAYSQFIRLSVYGRVNYKNIVSEHTLKVFEALKNESELWNLNNASSHLNYNSALMNCIAQNITNPNLKTTLNALLSTNSMSPKLFGVPLSTNYSTTLSDKYLASYVAFELFYAKLFDVDFSQVEKEKQKVDFNITQ</sequence>
<proteinExistence type="predicted"/>